<proteinExistence type="predicted"/>
<sequence>MEAKRPTTRKSNKEMRKSNSRQRSGFAEILGGESSG</sequence>
<reference evidence="3" key="1">
    <citation type="submission" date="2013-09" db="EMBL/GenBank/DDBJ databases">
        <title>Corchorus olitorius genome sequencing.</title>
        <authorList>
            <person name="Alam M."/>
            <person name="Haque M.S."/>
            <person name="Islam M.S."/>
            <person name="Emdad E.M."/>
            <person name="Islam M.M."/>
            <person name="Ahmed B."/>
            <person name="Halim A."/>
            <person name="Hossen Q.M.M."/>
            <person name="Hossain M.Z."/>
            <person name="Ahmed R."/>
            <person name="Khan M.M."/>
            <person name="Islam R."/>
            <person name="Rashid M.M."/>
            <person name="Khan S.A."/>
            <person name="Rahman M.S."/>
            <person name="Alam M."/>
            <person name="Yahiya A.S."/>
            <person name="Khan M.S."/>
            <person name="Azam M.S."/>
            <person name="Haque T."/>
            <person name="Lashkar M.Z.H."/>
            <person name="Akhand A.I."/>
            <person name="Morshed G."/>
            <person name="Roy S."/>
            <person name="Uddin K.S."/>
            <person name="Rabeya T."/>
            <person name="Hossain A.S."/>
            <person name="Chowdhury A."/>
            <person name="Snigdha A.R."/>
            <person name="Mortoza M.S."/>
            <person name="Matin S.A."/>
            <person name="Hoque S.M.E."/>
            <person name="Islam M.K."/>
            <person name="Roy D.K."/>
            <person name="Haider R."/>
            <person name="Moosa M.M."/>
            <person name="Elias S.M."/>
            <person name="Hasan A.M."/>
            <person name="Jahan S."/>
            <person name="Shafiuddin M."/>
            <person name="Mahmood N."/>
            <person name="Shommy N.S."/>
        </authorList>
    </citation>
    <scope>NUCLEOTIDE SEQUENCE [LARGE SCALE GENOMIC DNA]</scope>
    <source>
        <strain evidence="3">cv. O-4</strain>
    </source>
</reference>
<evidence type="ECO:0000313" key="3">
    <source>
        <dbReference type="Proteomes" id="UP000187203"/>
    </source>
</evidence>
<feature type="region of interest" description="Disordered" evidence="1">
    <location>
        <begin position="1"/>
        <end position="36"/>
    </location>
</feature>
<accession>A0A1R3KR43</accession>
<comment type="caution">
    <text evidence="2">The sequence shown here is derived from an EMBL/GenBank/DDBJ whole genome shotgun (WGS) entry which is preliminary data.</text>
</comment>
<evidence type="ECO:0000313" key="2">
    <source>
        <dbReference type="EMBL" id="OMP09555.1"/>
    </source>
</evidence>
<protein>
    <submittedName>
        <fullName evidence="2">Uncharacterized protein</fullName>
    </submittedName>
</protein>
<dbReference type="EMBL" id="AWUE01012321">
    <property type="protein sequence ID" value="OMP09555.1"/>
    <property type="molecule type" value="Genomic_DNA"/>
</dbReference>
<organism evidence="2 3">
    <name type="scientific">Corchorus olitorius</name>
    <dbReference type="NCBI Taxonomy" id="93759"/>
    <lineage>
        <taxon>Eukaryota</taxon>
        <taxon>Viridiplantae</taxon>
        <taxon>Streptophyta</taxon>
        <taxon>Embryophyta</taxon>
        <taxon>Tracheophyta</taxon>
        <taxon>Spermatophyta</taxon>
        <taxon>Magnoliopsida</taxon>
        <taxon>eudicotyledons</taxon>
        <taxon>Gunneridae</taxon>
        <taxon>Pentapetalae</taxon>
        <taxon>rosids</taxon>
        <taxon>malvids</taxon>
        <taxon>Malvales</taxon>
        <taxon>Malvaceae</taxon>
        <taxon>Grewioideae</taxon>
        <taxon>Apeibeae</taxon>
        <taxon>Corchorus</taxon>
    </lineage>
</organism>
<name>A0A1R3KR43_9ROSI</name>
<gene>
    <name evidence="2" type="ORF">COLO4_05361</name>
</gene>
<keyword evidence="3" id="KW-1185">Reference proteome</keyword>
<dbReference type="AlphaFoldDB" id="A0A1R3KR43"/>
<dbReference type="Proteomes" id="UP000187203">
    <property type="component" value="Unassembled WGS sequence"/>
</dbReference>
<evidence type="ECO:0000256" key="1">
    <source>
        <dbReference type="SAM" id="MobiDB-lite"/>
    </source>
</evidence>
<feature type="compositionally biased region" description="Basic and acidic residues" evidence="1">
    <location>
        <begin position="1"/>
        <end position="17"/>
    </location>
</feature>